<dbReference type="STRING" id="408657.SAMN04487995_4938"/>
<evidence type="ECO:0008006" key="3">
    <source>
        <dbReference type="Google" id="ProtNLM"/>
    </source>
</evidence>
<name>A0A1H6ZFN7_9BACT</name>
<keyword evidence="2" id="KW-1185">Reference proteome</keyword>
<dbReference type="Gene3D" id="3.40.50.2300">
    <property type="match status" value="1"/>
</dbReference>
<dbReference type="InterPro" id="IPR011006">
    <property type="entry name" value="CheY-like_superfamily"/>
</dbReference>
<gene>
    <name evidence="1" type="ORF">SAMN04487995_4938</name>
</gene>
<sequence length="102" mass="11521">MYLIDDEEDDPILFEMAVKNKHLDCNVSRWVDGEDFTSKLVKNKKPAPILIFLDLKLPAFSDVEVPRRFCTLRFASLFPAFILSGSQLPGAISRAYKVAVTS</sequence>
<proteinExistence type="predicted"/>
<evidence type="ECO:0000313" key="2">
    <source>
        <dbReference type="Proteomes" id="UP000199532"/>
    </source>
</evidence>
<dbReference type="EMBL" id="FNXY01000008">
    <property type="protein sequence ID" value="SEJ48492.1"/>
    <property type="molecule type" value="Genomic_DNA"/>
</dbReference>
<reference evidence="1 2" key="1">
    <citation type="submission" date="2016-10" db="EMBL/GenBank/DDBJ databases">
        <authorList>
            <person name="de Groot N.N."/>
        </authorList>
    </citation>
    <scope>NUCLEOTIDE SEQUENCE [LARGE SCALE GENOMIC DNA]</scope>
    <source>
        <strain evidence="1 2">DSM 19938</strain>
    </source>
</reference>
<dbReference type="SUPFAM" id="SSF52172">
    <property type="entry name" value="CheY-like"/>
    <property type="match status" value="1"/>
</dbReference>
<dbReference type="AlphaFoldDB" id="A0A1H6ZFN7"/>
<evidence type="ECO:0000313" key="1">
    <source>
        <dbReference type="EMBL" id="SEJ48492.1"/>
    </source>
</evidence>
<organism evidence="1 2">
    <name type="scientific">Dyadobacter koreensis</name>
    <dbReference type="NCBI Taxonomy" id="408657"/>
    <lineage>
        <taxon>Bacteria</taxon>
        <taxon>Pseudomonadati</taxon>
        <taxon>Bacteroidota</taxon>
        <taxon>Cytophagia</taxon>
        <taxon>Cytophagales</taxon>
        <taxon>Spirosomataceae</taxon>
        <taxon>Dyadobacter</taxon>
    </lineage>
</organism>
<dbReference type="RefSeq" id="WP_090339401.1">
    <property type="nucleotide sequence ID" value="NZ_FNXY01000008.1"/>
</dbReference>
<accession>A0A1H6ZFN7</accession>
<protein>
    <recommendedName>
        <fullName evidence="3">Response regulator receiver domain-containing protein</fullName>
    </recommendedName>
</protein>
<dbReference type="Proteomes" id="UP000199532">
    <property type="component" value="Unassembled WGS sequence"/>
</dbReference>